<dbReference type="Proteomes" id="UP000601768">
    <property type="component" value="Unassembled WGS sequence"/>
</dbReference>
<evidence type="ECO:0000256" key="3">
    <source>
        <dbReference type="ARBA" id="ARBA00022670"/>
    </source>
</evidence>
<evidence type="ECO:0000256" key="6">
    <source>
        <dbReference type="ARBA" id="ARBA00022833"/>
    </source>
</evidence>
<feature type="signal peptide" evidence="8">
    <location>
        <begin position="1"/>
        <end position="23"/>
    </location>
</feature>
<dbReference type="GO" id="GO:0016485">
    <property type="term" value="P:protein processing"/>
    <property type="evidence" value="ECO:0007669"/>
    <property type="project" value="TreeGrafter"/>
</dbReference>
<keyword evidence="3" id="KW-0645">Protease</keyword>
<evidence type="ECO:0000256" key="8">
    <source>
        <dbReference type="SAM" id="SignalP"/>
    </source>
</evidence>
<sequence>MQFKKPLLVLSIISLFAAPVALRAQQSPSTQSTADNTANAVLKSGVDQEALDRSTRPQDDFYQFANGGWLNATTIPDIYNGYSIYHEVYEDAEKTLRSIIEDSAKATNAPGSEAQKVGDMYASWMDQATVEAKGLSPLNDDLNHINAINDTTSLTREMARFISMKVDMPFGIYVQPNLKKADEYAAYFYQDGLTLPDRDYYLATDNKTFIEVRDALPAFIKSMLGFIDKDVTDARAQAVFDLETQLATHQWSKVENRNDEKTYNPYSVDKLAELGDTTQWSPLLATLGLPDVEQVIISQPSYFKALDKLLASTPVSVWQDYLRYKLITSYASSLTKAVDDANFAFMSQKLRGQSKQQPRWKRGVSLINGSLGEAVGKLYVEKRFPAAAKDKMQKLVGNVLNEFEISIDQLDWMSDTTKQAAKVKLSKFNAKIGYPDHWRDYSALTITKGDHLGNVKRVRSFDYQREVSKLGKPIDKHEWFMTPQTVNAYYDPTQNEIVFPAARLQPPFFQLSADDAINYGAIGGVIGHEVSHGFDDSGSKYDGDGNLRNWWTEQDRKAFDDRTKLLVEQFNQYTPVEGMHINGELTLGENIGDLVGVTMAYKAYLRSLDGKAAPVIDGFTGPQRFFIGYAMSRKGKYKHETEVSRLASDPHSPLKYRVNGIYPNIPGFYKAFNVKQGDGMWIDPDKRVSLW</sequence>
<dbReference type="InterPro" id="IPR000718">
    <property type="entry name" value="Peptidase_M13"/>
</dbReference>
<dbReference type="RefSeq" id="WP_186508590.1">
    <property type="nucleotide sequence ID" value="NZ_JACNEP010000029.1"/>
</dbReference>
<comment type="cofactor">
    <cofactor evidence="1">
        <name>Zn(2+)</name>
        <dbReference type="ChEBI" id="CHEBI:29105"/>
    </cofactor>
</comment>
<dbReference type="PRINTS" id="PR00786">
    <property type="entry name" value="NEPRILYSIN"/>
</dbReference>
<keyword evidence="7" id="KW-0482">Metalloprotease</keyword>
<evidence type="ECO:0000313" key="12">
    <source>
        <dbReference type="Proteomes" id="UP000601768"/>
    </source>
</evidence>
<keyword evidence="12" id="KW-1185">Reference proteome</keyword>
<protein>
    <submittedName>
        <fullName evidence="11">M13 family metallopeptidase</fullName>
    </submittedName>
</protein>
<keyword evidence="8" id="KW-0732">Signal</keyword>
<evidence type="ECO:0000256" key="2">
    <source>
        <dbReference type="ARBA" id="ARBA00007357"/>
    </source>
</evidence>
<dbReference type="InterPro" id="IPR008753">
    <property type="entry name" value="Peptidase_M13_N"/>
</dbReference>
<dbReference type="CDD" id="cd08662">
    <property type="entry name" value="M13"/>
    <property type="match status" value="1"/>
</dbReference>
<name>A0A8J6IV22_9ALTE</name>
<dbReference type="PANTHER" id="PTHR11733:SF167">
    <property type="entry name" value="FI17812P1-RELATED"/>
    <property type="match status" value="1"/>
</dbReference>
<dbReference type="Pfam" id="PF01431">
    <property type="entry name" value="Peptidase_M13"/>
    <property type="match status" value="1"/>
</dbReference>
<evidence type="ECO:0000313" key="11">
    <source>
        <dbReference type="EMBL" id="MBC3767875.1"/>
    </source>
</evidence>
<feature type="chain" id="PRO_5035232504" evidence="8">
    <location>
        <begin position="24"/>
        <end position="691"/>
    </location>
</feature>
<keyword evidence="5" id="KW-0378">Hydrolase</keyword>
<gene>
    <name evidence="11" type="ORF">H8B19_18505</name>
</gene>
<dbReference type="GO" id="GO:0005886">
    <property type="term" value="C:plasma membrane"/>
    <property type="evidence" value="ECO:0007669"/>
    <property type="project" value="TreeGrafter"/>
</dbReference>
<reference evidence="11" key="2">
    <citation type="submission" date="2020-08" db="EMBL/GenBank/DDBJ databases">
        <authorList>
            <person name="Lai Q."/>
        </authorList>
    </citation>
    <scope>NUCLEOTIDE SEQUENCE</scope>
    <source>
        <strain evidence="11">S27-2</strain>
    </source>
</reference>
<organism evidence="11 12">
    <name type="scientific">Neptunicella marina</name>
    <dbReference type="NCBI Taxonomy" id="2125989"/>
    <lineage>
        <taxon>Bacteria</taxon>
        <taxon>Pseudomonadati</taxon>
        <taxon>Pseudomonadota</taxon>
        <taxon>Gammaproteobacteria</taxon>
        <taxon>Alteromonadales</taxon>
        <taxon>Alteromonadaceae</taxon>
        <taxon>Neptunicella</taxon>
    </lineage>
</organism>
<dbReference type="Pfam" id="PF05649">
    <property type="entry name" value="Peptidase_M13_N"/>
    <property type="match status" value="1"/>
</dbReference>
<dbReference type="SUPFAM" id="SSF55486">
    <property type="entry name" value="Metalloproteases ('zincins'), catalytic domain"/>
    <property type="match status" value="1"/>
</dbReference>
<evidence type="ECO:0000259" key="9">
    <source>
        <dbReference type="Pfam" id="PF01431"/>
    </source>
</evidence>
<dbReference type="PROSITE" id="PS51885">
    <property type="entry name" value="NEPRILYSIN"/>
    <property type="match status" value="1"/>
</dbReference>
<accession>A0A8J6IV22</accession>
<evidence type="ECO:0000259" key="10">
    <source>
        <dbReference type="Pfam" id="PF05649"/>
    </source>
</evidence>
<dbReference type="InterPro" id="IPR042089">
    <property type="entry name" value="Peptidase_M13_dom_2"/>
</dbReference>
<evidence type="ECO:0000256" key="5">
    <source>
        <dbReference type="ARBA" id="ARBA00022801"/>
    </source>
</evidence>
<keyword evidence="6" id="KW-0862">Zinc</keyword>
<dbReference type="InterPro" id="IPR018497">
    <property type="entry name" value="Peptidase_M13_C"/>
</dbReference>
<dbReference type="GO" id="GO:0046872">
    <property type="term" value="F:metal ion binding"/>
    <property type="evidence" value="ECO:0007669"/>
    <property type="project" value="UniProtKB-KW"/>
</dbReference>
<dbReference type="Gene3D" id="3.40.390.10">
    <property type="entry name" value="Collagenase (Catalytic Domain)"/>
    <property type="match status" value="1"/>
</dbReference>
<feature type="domain" description="Peptidase M13 N-terminal" evidence="10">
    <location>
        <begin position="57"/>
        <end position="435"/>
    </location>
</feature>
<dbReference type="Gene3D" id="1.10.1380.10">
    <property type="entry name" value="Neutral endopeptidase , domain2"/>
    <property type="match status" value="1"/>
</dbReference>
<comment type="caution">
    <text evidence="11">The sequence shown here is derived from an EMBL/GenBank/DDBJ whole genome shotgun (WGS) entry which is preliminary data.</text>
</comment>
<dbReference type="GO" id="GO:0004222">
    <property type="term" value="F:metalloendopeptidase activity"/>
    <property type="evidence" value="ECO:0007669"/>
    <property type="project" value="InterPro"/>
</dbReference>
<dbReference type="PANTHER" id="PTHR11733">
    <property type="entry name" value="ZINC METALLOPROTEASE FAMILY M13 NEPRILYSIN-RELATED"/>
    <property type="match status" value="1"/>
</dbReference>
<comment type="similarity">
    <text evidence="2">Belongs to the peptidase M13 family.</text>
</comment>
<evidence type="ECO:0000256" key="7">
    <source>
        <dbReference type="ARBA" id="ARBA00023049"/>
    </source>
</evidence>
<proteinExistence type="inferred from homology"/>
<dbReference type="EMBL" id="JACNEP010000029">
    <property type="protein sequence ID" value="MBC3767875.1"/>
    <property type="molecule type" value="Genomic_DNA"/>
</dbReference>
<dbReference type="InterPro" id="IPR024079">
    <property type="entry name" value="MetalloPept_cat_dom_sf"/>
</dbReference>
<dbReference type="AlphaFoldDB" id="A0A8J6IV22"/>
<reference evidence="11" key="1">
    <citation type="journal article" date="2018" name="Int. J. Syst. Evol. Microbiol.">
        <title>Neptunicella marina gen. nov., sp. nov., isolated from surface seawater.</title>
        <authorList>
            <person name="Liu X."/>
            <person name="Lai Q."/>
            <person name="Du Y."/>
            <person name="Zhang X."/>
            <person name="Liu Z."/>
            <person name="Sun F."/>
            <person name="Shao Z."/>
        </authorList>
    </citation>
    <scope>NUCLEOTIDE SEQUENCE</scope>
    <source>
        <strain evidence="11">S27-2</strain>
    </source>
</reference>
<keyword evidence="4" id="KW-0479">Metal-binding</keyword>
<evidence type="ECO:0000256" key="4">
    <source>
        <dbReference type="ARBA" id="ARBA00022723"/>
    </source>
</evidence>
<evidence type="ECO:0000256" key="1">
    <source>
        <dbReference type="ARBA" id="ARBA00001947"/>
    </source>
</evidence>
<feature type="domain" description="Peptidase M13 C-terminal" evidence="9">
    <location>
        <begin position="487"/>
        <end position="688"/>
    </location>
</feature>